<organism evidence="1 2">
    <name type="scientific">Vigna unguiculata</name>
    <name type="common">Cowpea</name>
    <dbReference type="NCBI Taxonomy" id="3917"/>
    <lineage>
        <taxon>Eukaryota</taxon>
        <taxon>Viridiplantae</taxon>
        <taxon>Streptophyta</taxon>
        <taxon>Embryophyta</taxon>
        <taxon>Tracheophyta</taxon>
        <taxon>Spermatophyta</taxon>
        <taxon>Magnoliopsida</taxon>
        <taxon>eudicotyledons</taxon>
        <taxon>Gunneridae</taxon>
        <taxon>Pentapetalae</taxon>
        <taxon>rosids</taxon>
        <taxon>fabids</taxon>
        <taxon>Fabales</taxon>
        <taxon>Fabaceae</taxon>
        <taxon>Papilionoideae</taxon>
        <taxon>50 kb inversion clade</taxon>
        <taxon>NPAAA clade</taxon>
        <taxon>indigoferoid/millettioid clade</taxon>
        <taxon>Phaseoleae</taxon>
        <taxon>Vigna</taxon>
    </lineage>
</organism>
<gene>
    <name evidence="1" type="ORF">DEO72_LG8g2096</name>
</gene>
<protein>
    <submittedName>
        <fullName evidence="1">Uncharacterized protein</fullName>
    </submittedName>
</protein>
<evidence type="ECO:0000313" key="2">
    <source>
        <dbReference type="Proteomes" id="UP000501690"/>
    </source>
</evidence>
<dbReference type="AlphaFoldDB" id="A0A4D6MRN6"/>
<dbReference type="Proteomes" id="UP000501690">
    <property type="component" value="Linkage Group LG8"/>
</dbReference>
<proteinExistence type="predicted"/>
<evidence type="ECO:0000313" key="1">
    <source>
        <dbReference type="EMBL" id="QCE04063.1"/>
    </source>
</evidence>
<sequence length="121" mass="14109">MECDAVKMETAWCCRSCVSFPAWWCSLLQQMRRREDGAAGTRGGRAGDGGVLVRSRWLPWLTRCGEASRRCRFARRRLPWWWKERRKLGLGFWEMKMMTWQPSIGQLVSARIVATWLALVG</sequence>
<reference evidence="1 2" key="1">
    <citation type="submission" date="2019-04" db="EMBL/GenBank/DDBJ databases">
        <title>An improved genome assembly and genetic linkage map for asparagus bean, Vigna unguiculata ssp. sesquipedialis.</title>
        <authorList>
            <person name="Xia Q."/>
            <person name="Zhang R."/>
            <person name="Dong Y."/>
        </authorList>
    </citation>
    <scope>NUCLEOTIDE SEQUENCE [LARGE SCALE GENOMIC DNA]</scope>
    <source>
        <tissue evidence="1">Leaf</tissue>
    </source>
</reference>
<keyword evidence="2" id="KW-1185">Reference proteome</keyword>
<accession>A0A4D6MRN6</accession>
<dbReference type="EMBL" id="CP039352">
    <property type="protein sequence ID" value="QCE04063.1"/>
    <property type="molecule type" value="Genomic_DNA"/>
</dbReference>
<name>A0A4D6MRN6_VIGUN</name>